<comment type="caution">
    <text evidence="1">The sequence shown here is derived from an EMBL/GenBank/DDBJ whole genome shotgun (WGS) entry which is preliminary data.</text>
</comment>
<evidence type="ECO:0000313" key="2">
    <source>
        <dbReference type="Proteomes" id="UP000546200"/>
    </source>
</evidence>
<accession>A0A7W9EV82</accession>
<dbReference type="EMBL" id="JACIJK010000008">
    <property type="protein sequence ID" value="MBB5716044.1"/>
    <property type="molecule type" value="Genomic_DNA"/>
</dbReference>
<gene>
    <name evidence="1" type="ORF">FHS94_002901</name>
</gene>
<dbReference type="AlphaFoldDB" id="A0A7W9EV82"/>
<evidence type="ECO:0000313" key="1">
    <source>
        <dbReference type="EMBL" id="MBB5716044.1"/>
    </source>
</evidence>
<evidence type="ECO:0008006" key="3">
    <source>
        <dbReference type="Google" id="ProtNLM"/>
    </source>
</evidence>
<protein>
    <recommendedName>
        <fullName evidence="3">Nucleoid-associated protein</fullName>
    </recommendedName>
</protein>
<sequence>MILHVIGRQDEAFAPEPEVPVQEEAFFRLRILDEAADAVHRFEDTSMVRPILEKMARGAVTFEAGGQELAQLFARDHVRQAASGAFFVFQLDAGPNTRFYAMIKYDYREVVELSQQDGRSVLRAIVQAFVKERKAMQKICIVRLIDGTAQPMVSASDRMHQAPDLTDYFARYLGVSRDKTDAELSDRLHEAMRAALRDVADDLPPGGVGAALRRMKQSLQARTPVTNDDVVDAALHAADRPADERAVARIERKTRMHLRRQGLEEVAFAPEGRIFQLRPREFVRTAEEVRIEYPAEQLNQNVTRVERDGVTTFTVTTRHIVEDGTLAIRTRQ</sequence>
<reference evidence="1 2" key="1">
    <citation type="submission" date="2020-08" db="EMBL/GenBank/DDBJ databases">
        <title>Genomic Encyclopedia of Type Strains, Phase IV (KMG-IV): sequencing the most valuable type-strain genomes for metagenomic binning, comparative biology and taxonomic classification.</title>
        <authorList>
            <person name="Goeker M."/>
        </authorList>
    </citation>
    <scope>NUCLEOTIDE SEQUENCE [LARGE SCALE GENOMIC DNA]</scope>
    <source>
        <strain evidence="1 2">DSM 100044</strain>
    </source>
</reference>
<dbReference type="RefSeq" id="WP_184058916.1">
    <property type="nucleotide sequence ID" value="NZ_JACIJK010000008.1"/>
</dbReference>
<keyword evidence="2" id="KW-1185">Reference proteome</keyword>
<proteinExistence type="predicted"/>
<dbReference type="Proteomes" id="UP000546200">
    <property type="component" value="Unassembled WGS sequence"/>
</dbReference>
<name>A0A7W9EV82_9SPHN</name>
<organism evidence="1 2">
    <name type="scientific">Sphingomonas aerophila</name>
    <dbReference type="NCBI Taxonomy" id="1344948"/>
    <lineage>
        <taxon>Bacteria</taxon>
        <taxon>Pseudomonadati</taxon>
        <taxon>Pseudomonadota</taxon>
        <taxon>Alphaproteobacteria</taxon>
        <taxon>Sphingomonadales</taxon>
        <taxon>Sphingomonadaceae</taxon>
        <taxon>Sphingomonas</taxon>
    </lineage>
</organism>